<sequence>MRIYISVDMEGVTGLVDAEDVQPGGRDYERGRSMMAEDVNAAVRGALAAGAADILVNDAHGPMRNLLPEALHPAARLVRGKPKQMGMLEGLTGEYDAALCVGYHSRAGAPGVLSHSFMGHEIEDMWLDGRPVGEIGLAHATAAALGVPVVALTGDDVACAEMTAWDASVATVPVKYAHDRFAAELRPQEEAWKAIEEAVAAALDPAPPRPSASGAEATLTVRWQSASVAATLLGIPGVTADDSRTTRATGRLPDLYRQFGVWMRVAASLTSQPPYC</sequence>
<keyword evidence="4" id="KW-1185">Reference proteome</keyword>
<accession>A0A1D7YBF0</accession>
<reference evidence="4" key="1">
    <citation type="submission" date="2016-09" db="EMBL/GenBank/DDBJ databases">
        <title>Streptomyces puniciscabiei strain:TW1S1 Genome sequencing and assembly.</title>
        <authorList>
            <person name="Kim M.-K."/>
            <person name="Kim S.B."/>
        </authorList>
    </citation>
    <scope>NUCLEOTIDE SEQUENCE [LARGE SCALE GENOMIC DNA]</scope>
    <source>
        <strain evidence="4">TW1S1</strain>
    </source>
</reference>
<feature type="binding site" evidence="2">
    <location>
        <position position="10"/>
    </location>
    <ligand>
        <name>Zn(2+)</name>
        <dbReference type="ChEBI" id="CHEBI:29105"/>
        <label>1</label>
    </ligand>
</feature>
<dbReference type="AlphaFoldDB" id="A0A1D7YBF0"/>
<evidence type="ECO:0000313" key="4">
    <source>
        <dbReference type="Proteomes" id="UP000094960"/>
    </source>
</evidence>
<dbReference type="EMBL" id="CP017248">
    <property type="protein sequence ID" value="AOR32806.1"/>
    <property type="molecule type" value="Genomic_DNA"/>
</dbReference>
<dbReference type="Gene3D" id="3.40.50.10780">
    <property type="entry name" value="Dipeptide transport protein"/>
    <property type="match status" value="1"/>
</dbReference>
<feature type="binding site" evidence="2">
    <location>
        <position position="60"/>
    </location>
    <ligand>
        <name>Zn(2+)</name>
        <dbReference type="ChEBI" id="CHEBI:29105"/>
        <label>2</label>
    </ligand>
</feature>
<evidence type="ECO:0000313" key="3">
    <source>
        <dbReference type="EMBL" id="AOR32806.1"/>
    </source>
</evidence>
<name>A0A1D7YBF0_9ACTN</name>
<feature type="binding site" evidence="2">
    <location>
        <position position="8"/>
    </location>
    <ligand>
        <name>Zn(2+)</name>
        <dbReference type="ChEBI" id="CHEBI:29105"/>
        <label>1</label>
    </ligand>
</feature>
<keyword evidence="2" id="KW-0862">Zinc</keyword>
<dbReference type="SUPFAM" id="SSF63992">
    <property type="entry name" value="Dipeptide transport protein"/>
    <property type="match status" value="1"/>
</dbReference>
<gene>
    <name evidence="3" type="ORF">BFF78_18590</name>
</gene>
<dbReference type="InterPro" id="IPR036177">
    <property type="entry name" value="Peptidase_M55_sf"/>
</dbReference>
<dbReference type="CDD" id="cd08663">
    <property type="entry name" value="DAP_dppA_1"/>
    <property type="match status" value="1"/>
</dbReference>
<dbReference type="GO" id="GO:0046872">
    <property type="term" value="F:metal ion binding"/>
    <property type="evidence" value="ECO:0007669"/>
    <property type="project" value="UniProtKB-KW"/>
</dbReference>
<dbReference type="InterPro" id="IPR007035">
    <property type="entry name" value="Peptidase_M55"/>
</dbReference>
<dbReference type="KEGG" id="spun:BFF78_18590"/>
<dbReference type="InterPro" id="IPR027476">
    <property type="entry name" value="DppA_N"/>
</dbReference>
<protein>
    <submittedName>
        <fullName evidence="3">Peptidase M55</fullName>
    </submittedName>
</protein>
<feature type="binding site" evidence="2">
    <location>
        <position position="134"/>
    </location>
    <ligand>
        <name>Zn(2+)</name>
        <dbReference type="ChEBI" id="CHEBI:29105"/>
        <label>2</label>
    </ligand>
</feature>
<proteinExistence type="predicted"/>
<evidence type="ECO:0000256" key="2">
    <source>
        <dbReference type="PIRSR" id="PIRSR015853-2"/>
    </source>
</evidence>
<dbReference type="PIRSF" id="PIRSF015853">
    <property type="entry name" value="Pep_DppA"/>
    <property type="match status" value="1"/>
</dbReference>
<feature type="active site" description="Nucleophile" evidence="1">
    <location>
        <position position="115"/>
    </location>
</feature>
<keyword evidence="2" id="KW-0479">Metal-binding</keyword>
<evidence type="ECO:0000256" key="1">
    <source>
        <dbReference type="PIRSR" id="PIRSR015853-1"/>
    </source>
</evidence>
<dbReference type="Gene3D" id="3.30.1360.130">
    <property type="entry name" value="Dipeptide transport protein"/>
    <property type="match status" value="1"/>
</dbReference>
<dbReference type="Pfam" id="PF04951">
    <property type="entry name" value="Peptidase_M55"/>
    <property type="match status" value="1"/>
</dbReference>
<dbReference type="Proteomes" id="UP000094960">
    <property type="component" value="Chromosome"/>
</dbReference>
<feature type="binding site" evidence="2">
    <location>
        <position position="104"/>
    </location>
    <ligand>
        <name>Zn(2+)</name>
        <dbReference type="ChEBI" id="CHEBI:29105"/>
        <label>2</label>
    </ligand>
</feature>
<organism evidence="3 4">
    <name type="scientific">Streptomyces fodineus</name>
    <dbReference type="NCBI Taxonomy" id="1904616"/>
    <lineage>
        <taxon>Bacteria</taxon>
        <taxon>Bacillati</taxon>
        <taxon>Actinomycetota</taxon>
        <taxon>Actinomycetes</taxon>
        <taxon>Kitasatosporales</taxon>
        <taxon>Streptomycetaceae</taxon>
        <taxon>Streptomyces</taxon>
    </lineage>
</organism>
<feature type="binding site" evidence="2">
    <location>
        <position position="8"/>
    </location>
    <ligand>
        <name>Zn(2+)</name>
        <dbReference type="ChEBI" id="CHEBI:29105"/>
        <label>2</label>
    </ligand>
</feature>
<dbReference type="RefSeq" id="WP_069779393.1">
    <property type="nucleotide sequence ID" value="NZ_CP017248.1"/>
</dbReference>